<evidence type="ECO:0000313" key="2">
    <source>
        <dbReference type="Proteomes" id="UP000250991"/>
    </source>
</evidence>
<proteinExistence type="predicted"/>
<name>A0A2X3JPL0_ECOLX</name>
<evidence type="ECO:0000313" key="1">
    <source>
        <dbReference type="EMBL" id="SQD06248.1"/>
    </source>
</evidence>
<protein>
    <submittedName>
        <fullName evidence="1">Uncharacterized protein</fullName>
    </submittedName>
</protein>
<dbReference type="AlphaFoldDB" id="A0A2X3JPL0"/>
<sequence length="75" mass="8206">MMMGVGFKKTLTVRAREQVAKIVSKNDPDTKKVWCKYGKIPGQGDGVNLFFVGEINVTHYFITNIGAGLPDACAE</sequence>
<gene>
    <name evidence="1" type="ORF">NCTC8009_06838</name>
</gene>
<dbReference type="Proteomes" id="UP000250991">
    <property type="component" value="Unassembled WGS sequence"/>
</dbReference>
<organism evidence="1 2">
    <name type="scientific">Escherichia coli</name>
    <dbReference type="NCBI Taxonomy" id="562"/>
    <lineage>
        <taxon>Bacteria</taxon>
        <taxon>Pseudomonadati</taxon>
        <taxon>Pseudomonadota</taxon>
        <taxon>Gammaproteobacteria</taxon>
        <taxon>Enterobacterales</taxon>
        <taxon>Enterobacteriaceae</taxon>
        <taxon>Escherichia</taxon>
    </lineage>
</organism>
<accession>A0A2X3JPL0</accession>
<dbReference type="EMBL" id="UARW01000010">
    <property type="protein sequence ID" value="SQD06248.1"/>
    <property type="molecule type" value="Genomic_DNA"/>
</dbReference>
<reference evidence="1 2" key="1">
    <citation type="submission" date="2018-06" db="EMBL/GenBank/DDBJ databases">
        <authorList>
            <consortium name="Pathogen Informatics"/>
            <person name="Doyle S."/>
        </authorList>
    </citation>
    <scope>NUCLEOTIDE SEQUENCE [LARGE SCALE GENOMIC DNA]</scope>
    <source>
        <strain evidence="1 2">NCTC8009</strain>
    </source>
</reference>